<dbReference type="EMBL" id="MU826826">
    <property type="protein sequence ID" value="KAJ7375278.1"/>
    <property type="molecule type" value="Genomic_DNA"/>
</dbReference>
<sequence length="117" mass="13655">MKDGWGHANPKQKQRALTLRSAVLTTDDLMRMKFVGYDRACDLHPFLKSLCMKGNQLTEEFLEGRPNMTCNTILSCQSRRKEIPRKERKKEGKEEGTKGRRKERKKEGKEEGRKDQT</sequence>
<proteinExistence type="predicted"/>
<organism evidence="2 3">
    <name type="scientific">Desmophyllum pertusum</name>
    <dbReference type="NCBI Taxonomy" id="174260"/>
    <lineage>
        <taxon>Eukaryota</taxon>
        <taxon>Metazoa</taxon>
        <taxon>Cnidaria</taxon>
        <taxon>Anthozoa</taxon>
        <taxon>Hexacorallia</taxon>
        <taxon>Scleractinia</taxon>
        <taxon>Caryophylliina</taxon>
        <taxon>Caryophylliidae</taxon>
        <taxon>Desmophyllum</taxon>
    </lineage>
</organism>
<protein>
    <submittedName>
        <fullName evidence="2">Uncharacterized protein</fullName>
    </submittedName>
</protein>
<dbReference type="Proteomes" id="UP001163046">
    <property type="component" value="Unassembled WGS sequence"/>
</dbReference>
<gene>
    <name evidence="2" type="ORF">OS493_002025</name>
</gene>
<evidence type="ECO:0000313" key="3">
    <source>
        <dbReference type="Proteomes" id="UP001163046"/>
    </source>
</evidence>
<feature type="region of interest" description="Disordered" evidence="1">
    <location>
        <begin position="78"/>
        <end position="117"/>
    </location>
</feature>
<name>A0A9W9Z7E0_9CNID</name>
<evidence type="ECO:0000256" key="1">
    <source>
        <dbReference type="SAM" id="MobiDB-lite"/>
    </source>
</evidence>
<feature type="compositionally biased region" description="Basic and acidic residues" evidence="1">
    <location>
        <begin position="79"/>
        <end position="98"/>
    </location>
</feature>
<accession>A0A9W9Z7E0</accession>
<reference evidence="2" key="1">
    <citation type="submission" date="2023-01" db="EMBL/GenBank/DDBJ databases">
        <title>Genome assembly of the deep-sea coral Lophelia pertusa.</title>
        <authorList>
            <person name="Herrera S."/>
            <person name="Cordes E."/>
        </authorList>
    </citation>
    <scope>NUCLEOTIDE SEQUENCE</scope>
    <source>
        <strain evidence="2">USNM1676648</strain>
        <tissue evidence="2">Polyp</tissue>
    </source>
</reference>
<feature type="compositionally biased region" description="Basic and acidic residues" evidence="1">
    <location>
        <begin position="105"/>
        <end position="117"/>
    </location>
</feature>
<comment type="caution">
    <text evidence="2">The sequence shown here is derived from an EMBL/GenBank/DDBJ whole genome shotgun (WGS) entry which is preliminary data.</text>
</comment>
<evidence type="ECO:0000313" key="2">
    <source>
        <dbReference type="EMBL" id="KAJ7375278.1"/>
    </source>
</evidence>
<keyword evidence="3" id="KW-1185">Reference proteome</keyword>
<dbReference type="AlphaFoldDB" id="A0A9W9Z7E0"/>